<keyword evidence="2" id="KW-1185">Reference proteome</keyword>
<gene>
    <name evidence="1" type="ORF">SB48_HM08orf06093</name>
</gene>
<reference evidence="2" key="1">
    <citation type="submission" date="2015-01" db="EMBL/GenBank/DDBJ databases">
        <title>Comparative genome analysis of Bacillus coagulans HM-08, Clostridium butyricum HM-68, Bacillus subtilis HM-66 and Bacillus paralicheniformis BL-09.</title>
        <authorList>
            <person name="Zhang H."/>
        </authorList>
    </citation>
    <scope>NUCLEOTIDE SEQUENCE [LARGE SCALE GENOMIC DNA]</scope>
    <source>
        <strain evidence="2">HM-08</strain>
    </source>
</reference>
<proteinExistence type="predicted"/>
<organism evidence="1 2">
    <name type="scientific">Heyndrickxia coagulans</name>
    <name type="common">Weizmannia coagulans</name>
    <dbReference type="NCBI Taxonomy" id="1398"/>
    <lineage>
        <taxon>Bacteria</taxon>
        <taxon>Bacillati</taxon>
        <taxon>Bacillota</taxon>
        <taxon>Bacilli</taxon>
        <taxon>Bacillales</taxon>
        <taxon>Bacillaceae</taxon>
        <taxon>Heyndrickxia</taxon>
    </lineage>
</organism>
<protein>
    <submittedName>
        <fullName evidence="1">Uncharacterized protein</fullName>
    </submittedName>
</protein>
<dbReference type="Proteomes" id="UP000032024">
    <property type="component" value="Chromosome"/>
</dbReference>
<sequence>MSFVMNAGVERHFYTKFLPTLRPFSSKRHFVFLDANARKFVVTCLS</sequence>
<accession>A0AAN0T831</accession>
<evidence type="ECO:0000313" key="1">
    <source>
        <dbReference type="EMBL" id="AJO24627.1"/>
    </source>
</evidence>
<dbReference type="EMBL" id="CP010525">
    <property type="protein sequence ID" value="AJO24627.1"/>
    <property type="molecule type" value="Genomic_DNA"/>
</dbReference>
<dbReference type="AlphaFoldDB" id="A0AAN0T831"/>
<evidence type="ECO:0000313" key="2">
    <source>
        <dbReference type="Proteomes" id="UP000032024"/>
    </source>
</evidence>
<name>A0AAN0T831_HEYCO</name>